<dbReference type="Pfam" id="PF03982">
    <property type="entry name" value="DAGAT"/>
    <property type="match status" value="1"/>
</dbReference>
<dbReference type="CDD" id="cd07987">
    <property type="entry name" value="LPLAT_MGAT-like"/>
    <property type="match status" value="1"/>
</dbReference>
<comment type="caution">
    <text evidence="5">The sequence shown here is derived from an EMBL/GenBank/DDBJ whole genome shotgun (WGS) entry which is preliminary data.</text>
</comment>
<dbReference type="SUPFAM" id="SSF53474">
    <property type="entry name" value="alpha/beta-Hydrolases"/>
    <property type="match status" value="1"/>
</dbReference>
<dbReference type="Pfam" id="PF00561">
    <property type="entry name" value="Abhydrolase_1"/>
    <property type="match status" value="1"/>
</dbReference>
<protein>
    <recommendedName>
        <fullName evidence="4">AB hydrolase-1 domain-containing protein</fullName>
    </recommendedName>
</protein>
<reference evidence="6" key="1">
    <citation type="journal article" date="2024" name="IScience">
        <title>Strigolactones Initiate the Formation of Haustorium-like Structures in Castilleja.</title>
        <authorList>
            <person name="Buerger M."/>
            <person name="Peterson D."/>
            <person name="Chory J."/>
        </authorList>
    </citation>
    <scope>NUCLEOTIDE SEQUENCE [LARGE SCALE GENOMIC DNA]</scope>
</reference>
<evidence type="ECO:0000259" key="4">
    <source>
        <dbReference type="Pfam" id="PF00561"/>
    </source>
</evidence>
<dbReference type="Proteomes" id="UP001632038">
    <property type="component" value="Unassembled WGS sequence"/>
</dbReference>
<dbReference type="GO" id="GO:0016787">
    <property type="term" value="F:hydrolase activity"/>
    <property type="evidence" value="ECO:0007669"/>
    <property type="project" value="UniProtKB-ARBA"/>
</dbReference>
<name>A0ABD3EEZ6_9LAMI</name>
<accession>A0ABD3EEZ6</accession>
<evidence type="ECO:0000256" key="1">
    <source>
        <dbReference type="ARBA" id="ARBA00005420"/>
    </source>
</evidence>
<dbReference type="EMBL" id="JAVIJP010000005">
    <property type="protein sequence ID" value="KAL3652756.1"/>
    <property type="molecule type" value="Genomic_DNA"/>
</dbReference>
<dbReference type="InterPro" id="IPR000073">
    <property type="entry name" value="AB_hydrolase_1"/>
</dbReference>
<evidence type="ECO:0000313" key="6">
    <source>
        <dbReference type="Proteomes" id="UP001632038"/>
    </source>
</evidence>
<dbReference type="PANTHER" id="PTHR22753">
    <property type="entry name" value="TRANSMEMBRANE PROTEIN 68"/>
    <property type="match status" value="1"/>
</dbReference>
<keyword evidence="3" id="KW-0012">Acyltransferase</keyword>
<comment type="similarity">
    <text evidence="1">Belongs to the diacylglycerol acyltransferase family.</text>
</comment>
<dbReference type="GO" id="GO:0004144">
    <property type="term" value="F:diacylglycerol O-acyltransferase activity"/>
    <property type="evidence" value="ECO:0007669"/>
    <property type="project" value="UniProtKB-ARBA"/>
</dbReference>
<feature type="domain" description="AB hydrolase-1" evidence="4">
    <location>
        <begin position="161"/>
        <end position="360"/>
    </location>
</feature>
<proteinExistence type="inferred from homology"/>
<dbReference type="GO" id="GO:0019432">
    <property type="term" value="P:triglyceride biosynthetic process"/>
    <property type="evidence" value="ECO:0007669"/>
    <property type="project" value="UniProtKB-ARBA"/>
</dbReference>
<evidence type="ECO:0000313" key="5">
    <source>
        <dbReference type="EMBL" id="KAL3652756.1"/>
    </source>
</evidence>
<keyword evidence="2" id="KW-0808">Transferase</keyword>
<organism evidence="5 6">
    <name type="scientific">Castilleja foliolosa</name>
    <dbReference type="NCBI Taxonomy" id="1961234"/>
    <lineage>
        <taxon>Eukaryota</taxon>
        <taxon>Viridiplantae</taxon>
        <taxon>Streptophyta</taxon>
        <taxon>Embryophyta</taxon>
        <taxon>Tracheophyta</taxon>
        <taxon>Spermatophyta</taxon>
        <taxon>Magnoliopsida</taxon>
        <taxon>eudicotyledons</taxon>
        <taxon>Gunneridae</taxon>
        <taxon>Pentapetalae</taxon>
        <taxon>asterids</taxon>
        <taxon>lamiids</taxon>
        <taxon>Lamiales</taxon>
        <taxon>Orobanchaceae</taxon>
        <taxon>Pedicularideae</taxon>
        <taxon>Castillejinae</taxon>
        <taxon>Castilleja</taxon>
    </lineage>
</organism>
<dbReference type="InterPro" id="IPR029058">
    <property type="entry name" value="AB_hydrolase_fold"/>
</dbReference>
<dbReference type="InterPro" id="IPR007130">
    <property type="entry name" value="DAGAT"/>
</dbReference>
<dbReference type="PANTHER" id="PTHR22753:SF14">
    <property type="entry name" value="MONOACYLGLYCEROL_DIACYLGLYCEROL O-ACYLTRANSFERASE"/>
    <property type="match status" value="1"/>
</dbReference>
<sequence length="694" mass="78604">MTTNGTWFRLSPTTLLSPRHNSCCYPFSAINSIFSRNYKGLNRCFSSGSGFFPEKNKEKLETKQELKPLWDDGYGTQTMKHYLESAKDMIKSDGGPPRWFCPIESGPPLNNSPVLLYLPGIDGLGLGLILHHKALGKVFEVQCMHIPVCDRTPYKKLVSFVENAVRAQHALFPNKPIYLLGDSFGGCLALSVAASNPMIDLVLVLVNPATSFNRSKLRTLRPILEALPENLNAVLPYIISATLGDPIKMANVINAKNPSTSPVKQIEKLVHELSSLITGIPNLSDILDKKTLIWKLKLLESASSSYNSHLVPIEHETLILASGKDNILPSKNEAQRLSKLLKNSKVRFFKDNGHNLLLEDEINLLTVLKATNTYRRSKRRDPVTDFLPPSEFEFQKAFNQLLGLFRLGISPVMFSTLDDGKIVRGLKGVPDEGPVLLVGYHMLLGAEIGSIAEEFLREKNVMVRGMAHPEIFTKNVEKPLQDISGFDYFKVFGATPATSTNFFKLLKNKSHVLLYPGGVREALHRKGEEYKLFWPDKPEFVRMAARFGAKIVPFGVVGEDDLFKLFLDYDDLMRIPLMKELIKQSNKNMARVRVGSEVKGEVAKQEFFIPGFYPKVPGRFYFLFGKAMETEGREELVKDRYETNEFYLRIKREVERCMAYLIEKREEDPYRRLVDRLLYRAVSAPIHHIPTFDP</sequence>
<keyword evidence="6" id="KW-1185">Reference proteome</keyword>
<gene>
    <name evidence="5" type="ORF">CASFOL_002437</name>
</gene>
<evidence type="ECO:0000256" key="3">
    <source>
        <dbReference type="ARBA" id="ARBA00023315"/>
    </source>
</evidence>
<evidence type="ECO:0000256" key="2">
    <source>
        <dbReference type="ARBA" id="ARBA00022679"/>
    </source>
</evidence>
<dbReference type="AlphaFoldDB" id="A0ABD3EEZ6"/>
<dbReference type="Gene3D" id="3.40.50.1820">
    <property type="entry name" value="alpha/beta hydrolase"/>
    <property type="match status" value="1"/>
</dbReference>